<feature type="region of interest" description="Disordered" evidence="1">
    <location>
        <begin position="1"/>
        <end position="29"/>
    </location>
</feature>
<evidence type="ECO:0000256" key="1">
    <source>
        <dbReference type="SAM" id="MobiDB-lite"/>
    </source>
</evidence>
<feature type="compositionally biased region" description="Basic residues" evidence="1">
    <location>
        <begin position="1"/>
        <end position="16"/>
    </location>
</feature>
<proteinExistence type="predicted"/>
<keyword evidence="3" id="KW-1185">Reference proteome</keyword>
<reference evidence="2" key="1">
    <citation type="submission" date="2022-07" db="EMBL/GenBank/DDBJ databases">
        <title>Draft genome sequence of Zalerion maritima ATCC 34329, a (micro)plastics degrading marine fungus.</title>
        <authorList>
            <person name="Paco A."/>
            <person name="Goncalves M.F.M."/>
            <person name="Rocha-Santos T.A.P."/>
            <person name="Alves A."/>
        </authorList>
    </citation>
    <scope>NUCLEOTIDE SEQUENCE</scope>
    <source>
        <strain evidence="2">ATCC 34329</strain>
    </source>
</reference>
<evidence type="ECO:0000313" key="3">
    <source>
        <dbReference type="Proteomes" id="UP001201980"/>
    </source>
</evidence>
<gene>
    <name evidence="2" type="ORF">MKZ38_000922</name>
</gene>
<dbReference type="Proteomes" id="UP001201980">
    <property type="component" value="Unassembled WGS sequence"/>
</dbReference>
<protein>
    <submittedName>
        <fullName evidence="2">Uncharacterized protein</fullName>
    </submittedName>
</protein>
<dbReference type="EMBL" id="JAKWBI020000121">
    <property type="protein sequence ID" value="KAJ2902188.1"/>
    <property type="molecule type" value="Genomic_DNA"/>
</dbReference>
<name>A0AAD5RQY0_9PEZI</name>
<organism evidence="2 3">
    <name type="scientific">Zalerion maritima</name>
    <dbReference type="NCBI Taxonomy" id="339359"/>
    <lineage>
        <taxon>Eukaryota</taxon>
        <taxon>Fungi</taxon>
        <taxon>Dikarya</taxon>
        <taxon>Ascomycota</taxon>
        <taxon>Pezizomycotina</taxon>
        <taxon>Sordariomycetes</taxon>
        <taxon>Lulworthiomycetidae</taxon>
        <taxon>Lulworthiales</taxon>
        <taxon>Lulworthiaceae</taxon>
        <taxon>Zalerion</taxon>
    </lineage>
</organism>
<accession>A0AAD5RQY0</accession>
<sequence>MNPRFFRQRNQWRMKKPRVDDTSGKQQKRLARNPYAHALASRIRYCTITRIRLPDAFLQGFRLVNDPQTDGTWWFPSGVFLEDRISHMGAQGKSYSSGDKVGTSVYTIPHLSLMRATFATPKQRESSLASHAMRVAHKAKAMFAGPGFGSRMIGERVGFNPNVPDVILRLRRDFIVHNLCYLASLKKTPPEVNGVQVESDGRDRGYIVPISKMEDAASIPQRGCILMFADPKPSERHHHYATFDVPGVKKAKKLAVHEMWFVLGQEHCQKLLETCEIFNSSKLFVLAKGRTREVQSELWKMQGINCRFSPIDSPWGRGETLNLGVGEEGGAVQPLASTVSATASLKDETAILGEGSTAQ</sequence>
<evidence type="ECO:0000313" key="2">
    <source>
        <dbReference type="EMBL" id="KAJ2902188.1"/>
    </source>
</evidence>
<comment type="caution">
    <text evidence="2">The sequence shown here is derived from an EMBL/GenBank/DDBJ whole genome shotgun (WGS) entry which is preliminary data.</text>
</comment>
<dbReference type="AlphaFoldDB" id="A0AAD5RQY0"/>